<feature type="domain" description="Acyl-CoA thioesterase-like N-terminal HotDog" evidence="1">
    <location>
        <begin position="61"/>
        <end position="143"/>
    </location>
</feature>
<sequence>MPIRPEFYASNTGPWQNRPAAGYAHHDNVAADQQDNEKPDHIMNFDDYLQQALHNQELSIDPSWGQGRTTFGGLSAALLLAQVEQQASAEQILRSLSISFCGPLQTGVPFTLQSQPRRVGKSVALYQAEAIQNDEPVTLLNACYGRERVSAVEVAYPLQPLGKPGSGTALPYIKGVTPEFTRHIDFTYVAGGLPFSGSADNHLHGWMRFSDGSAPLTNAHLVALIDAWPPVLLQKLRQPAPCASITWSVELVSPLHLLAQPLAADAWLWYEAEIRQAHHGYGHTEARIFSADGTLLALSRQLVAVYDKR</sequence>
<dbReference type="AlphaFoldDB" id="A0A9X7V0D3"/>
<dbReference type="Gene3D" id="2.40.160.210">
    <property type="entry name" value="Acyl-CoA thioesterase, double hotdog domain"/>
    <property type="match status" value="1"/>
</dbReference>
<dbReference type="Pfam" id="PF13622">
    <property type="entry name" value="4HBT_3"/>
    <property type="match status" value="1"/>
</dbReference>
<dbReference type="PANTHER" id="PTHR38110:SF1">
    <property type="entry name" value="THIOESTERASE DOMAIN-CONTAINING PROTEIN"/>
    <property type="match status" value="1"/>
</dbReference>
<proteinExistence type="predicted"/>
<dbReference type="InterPro" id="IPR042171">
    <property type="entry name" value="Acyl-CoA_hotdog"/>
</dbReference>
<dbReference type="KEGG" id="vcw:GJQ55_08395"/>
<protein>
    <submittedName>
        <fullName evidence="3">Thioesterase family protein</fullName>
    </submittedName>
</protein>
<keyword evidence="4" id="KW-1185">Reference proteome</keyword>
<dbReference type="EMBL" id="CP046056">
    <property type="protein sequence ID" value="QQD24491.1"/>
    <property type="molecule type" value="Genomic_DNA"/>
</dbReference>
<dbReference type="InterPro" id="IPR049450">
    <property type="entry name" value="ACOT8-like_C"/>
</dbReference>
<evidence type="ECO:0000313" key="3">
    <source>
        <dbReference type="EMBL" id="QQD24491.1"/>
    </source>
</evidence>
<evidence type="ECO:0000313" key="4">
    <source>
        <dbReference type="Proteomes" id="UP000596074"/>
    </source>
</evidence>
<dbReference type="InterPro" id="IPR052389">
    <property type="entry name" value="Sec_Metab_Biosynth-Assoc"/>
</dbReference>
<dbReference type="Pfam" id="PF20789">
    <property type="entry name" value="4HBT_3C"/>
    <property type="match status" value="1"/>
</dbReference>
<dbReference type="SUPFAM" id="SSF54637">
    <property type="entry name" value="Thioesterase/thiol ester dehydrase-isomerase"/>
    <property type="match status" value="2"/>
</dbReference>
<accession>A0A9X7V0D3</accession>
<dbReference type="InterPro" id="IPR049449">
    <property type="entry name" value="TesB_ACOT8-like_N"/>
</dbReference>
<evidence type="ECO:0000259" key="1">
    <source>
        <dbReference type="Pfam" id="PF13622"/>
    </source>
</evidence>
<feature type="domain" description="Acyl-CoA thioesterase-like C-terminal" evidence="2">
    <location>
        <begin position="168"/>
        <end position="305"/>
    </location>
</feature>
<reference evidence="3 4" key="1">
    <citation type="submission" date="2019-11" db="EMBL/GenBank/DDBJ databases">
        <title>Venatorbacter sp. nov. a predator of Campylobacter and other Gram-negative bacteria.</title>
        <authorList>
            <person name="Saeedi A."/>
            <person name="Cummings N.J."/>
            <person name="Connerton I.F."/>
            <person name="Connerton P.L."/>
        </authorList>
    </citation>
    <scope>NUCLEOTIDE SEQUENCE [LARGE SCALE GENOMIC DNA]</scope>
    <source>
        <strain evidence="3">XL5</strain>
    </source>
</reference>
<organism evidence="3 4">
    <name type="scientific">Venatoribacter cucullus</name>
    <dbReference type="NCBI Taxonomy" id="2661630"/>
    <lineage>
        <taxon>Bacteria</taxon>
        <taxon>Pseudomonadati</taxon>
        <taxon>Pseudomonadota</taxon>
        <taxon>Gammaproteobacteria</taxon>
        <taxon>Oceanospirillales</taxon>
        <taxon>Oceanospirillaceae</taxon>
        <taxon>Venatoribacter</taxon>
    </lineage>
</organism>
<dbReference type="InterPro" id="IPR029069">
    <property type="entry name" value="HotDog_dom_sf"/>
</dbReference>
<dbReference type="Proteomes" id="UP000596074">
    <property type="component" value="Chromosome"/>
</dbReference>
<name>A0A9X7V0D3_9GAMM</name>
<gene>
    <name evidence="3" type="ORF">GJQ55_08395</name>
</gene>
<dbReference type="PANTHER" id="PTHR38110">
    <property type="entry name" value="CHROMOSOME 23, WHOLE GENOME SHOTGUN SEQUENCE"/>
    <property type="match status" value="1"/>
</dbReference>
<evidence type="ECO:0000259" key="2">
    <source>
        <dbReference type="Pfam" id="PF20789"/>
    </source>
</evidence>